<evidence type="ECO:0000256" key="1">
    <source>
        <dbReference type="SAM" id="MobiDB-lite"/>
    </source>
</evidence>
<dbReference type="AlphaFoldDB" id="A0A0E9U7C2"/>
<name>A0A0E9U7C2_ANGAN</name>
<reference evidence="2" key="2">
    <citation type="journal article" date="2015" name="Fish Shellfish Immunol.">
        <title>Early steps in the European eel (Anguilla anguilla)-Vibrio vulnificus interaction in the gills: Role of the RtxA13 toxin.</title>
        <authorList>
            <person name="Callol A."/>
            <person name="Pajuelo D."/>
            <person name="Ebbesson L."/>
            <person name="Teles M."/>
            <person name="MacKenzie S."/>
            <person name="Amaro C."/>
        </authorList>
    </citation>
    <scope>NUCLEOTIDE SEQUENCE</scope>
</reference>
<reference evidence="2" key="1">
    <citation type="submission" date="2014-11" db="EMBL/GenBank/DDBJ databases">
        <authorList>
            <person name="Amaro Gonzalez C."/>
        </authorList>
    </citation>
    <scope>NUCLEOTIDE SEQUENCE</scope>
</reference>
<sequence length="25" mass="2941">MSNQESVIQRISPRRIFSRSCDDSE</sequence>
<dbReference type="EMBL" id="GBXM01047507">
    <property type="protein sequence ID" value="JAH61070.1"/>
    <property type="molecule type" value="Transcribed_RNA"/>
</dbReference>
<proteinExistence type="predicted"/>
<evidence type="ECO:0000313" key="2">
    <source>
        <dbReference type="EMBL" id="JAH61070.1"/>
    </source>
</evidence>
<accession>A0A0E9U7C2</accession>
<organism evidence="2">
    <name type="scientific">Anguilla anguilla</name>
    <name type="common">European freshwater eel</name>
    <name type="synonym">Muraena anguilla</name>
    <dbReference type="NCBI Taxonomy" id="7936"/>
    <lineage>
        <taxon>Eukaryota</taxon>
        <taxon>Metazoa</taxon>
        <taxon>Chordata</taxon>
        <taxon>Craniata</taxon>
        <taxon>Vertebrata</taxon>
        <taxon>Euteleostomi</taxon>
        <taxon>Actinopterygii</taxon>
        <taxon>Neopterygii</taxon>
        <taxon>Teleostei</taxon>
        <taxon>Anguilliformes</taxon>
        <taxon>Anguillidae</taxon>
        <taxon>Anguilla</taxon>
    </lineage>
</organism>
<feature type="region of interest" description="Disordered" evidence="1">
    <location>
        <begin position="1"/>
        <end position="25"/>
    </location>
</feature>
<protein>
    <submittedName>
        <fullName evidence="2">Uncharacterized protein</fullName>
    </submittedName>
</protein>